<accession>A0A852RFK7</accession>
<dbReference type="EMBL" id="JACCBF010000001">
    <property type="protein sequence ID" value="NYD29219.1"/>
    <property type="molecule type" value="Genomic_DNA"/>
</dbReference>
<comment type="caution">
    <text evidence="2">The sequence shown here is derived from an EMBL/GenBank/DDBJ whole genome shotgun (WGS) entry which is preliminary data.</text>
</comment>
<dbReference type="RefSeq" id="WP_179725618.1">
    <property type="nucleotide sequence ID" value="NZ_BAABEF010000001.1"/>
</dbReference>
<evidence type="ECO:0000313" key="2">
    <source>
        <dbReference type="EMBL" id="NYD29219.1"/>
    </source>
</evidence>
<name>A0A852RFK7_9ACTN</name>
<organism evidence="2 3">
    <name type="scientific">Nocardioides kongjuensis</name>
    <dbReference type="NCBI Taxonomy" id="349522"/>
    <lineage>
        <taxon>Bacteria</taxon>
        <taxon>Bacillati</taxon>
        <taxon>Actinomycetota</taxon>
        <taxon>Actinomycetes</taxon>
        <taxon>Propionibacteriales</taxon>
        <taxon>Nocardioidaceae</taxon>
        <taxon>Nocardioides</taxon>
    </lineage>
</organism>
<reference evidence="2 3" key="1">
    <citation type="submission" date="2020-07" db="EMBL/GenBank/DDBJ databases">
        <title>Sequencing the genomes of 1000 actinobacteria strains.</title>
        <authorList>
            <person name="Klenk H.-P."/>
        </authorList>
    </citation>
    <scope>NUCLEOTIDE SEQUENCE [LARGE SCALE GENOMIC DNA]</scope>
    <source>
        <strain evidence="2 3">DSM 19082</strain>
    </source>
</reference>
<keyword evidence="3" id="KW-1185">Reference proteome</keyword>
<protein>
    <submittedName>
        <fullName evidence="2">Putative amino acid-binding ACT domain protein</fullName>
    </submittedName>
</protein>
<feature type="compositionally biased region" description="Basic and acidic residues" evidence="1">
    <location>
        <begin position="374"/>
        <end position="388"/>
    </location>
</feature>
<proteinExistence type="predicted"/>
<gene>
    <name evidence="2" type="ORF">BJ958_000765</name>
</gene>
<evidence type="ECO:0000256" key="1">
    <source>
        <dbReference type="SAM" id="MobiDB-lite"/>
    </source>
</evidence>
<dbReference type="AlphaFoldDB" id="A0A852RFK7"/>
<evidence type="ECO:0000313" key="3">
    <source>
        <dbReference type="Proteomes" id="UP000582231"/>
    </source>
</evidence>
<sequence length="475" mass="51643">MTPTGDLSAAELLAAEESGVRLKRQAEVDGLLRLLAWCDLHSVDPQTQPGAVPHRLGGDRLVRLGGEGTPETSELCMAEFAVASRAGWIATSNRAAAALDLRHRLPRLWERVQRLDVEVWVARRIADLSRKLSRAAVEIVDISVAAAHDLTPGKLIELAEARIIEADPAAHRERIAAEEARIGVFARRRRPGDAVADLDGQAGVQPITLRLPNAGAVEFTTSVEEVARALADQHVPDDEDDVPTMDQFRARAVELLADPYAAVRFLEGLREPEATPAPAPTPARAPRRATVYVHIDAAVLAGFATGVARVEDLGPMLLEQVAALLRHRSIDLHPVIDLNAGAAVDAYEHPAACKERTHLRTGGDVFPHSASRTRRLDHDHVTPYDKDGPPGQTGDLNDAPLTRRHHRAKTHLPYRARQLGLGAYRWETPNGLLRVVSRYGTTAVDPIRTADGTLVGEVYPARYDVRYDVGAPAST</sequence>
<dbReference type="Proteomes" id="UP000582231">
    <property type="component" value="Unassembled WGS sequence"/>
</dbReference>
<feature type="region of interest" description="Disordered" evidence="1">
    <location>
        <begin position="362"/>
        <end position="399"/>
    </location>
</feature>